<feature type="transmembrane region" description="Helical" evidence="1">
    <location>
        <begin position="162"/>
        <end position="183"/>
    </location>
</feature>
<dbReference type="PANTHER" id="PTHR41282">
    <property type="entry name" value="CONSERVED TRANSMEMBRANE PROTEIN-RELATED"/>
    <property type="match status" value="1"/>
</dbReference>
<dbReference type="Proteomes" id="UP000546162">
    <property type="component" value="Unassembled WGS sequence"/>
</dbReference>
<dbReference type="Pfam" id="PF12811">
    <property type="entry name" value="BaxI_1"/>
    <property type="match status" value="1"/>
</dbReference>
<organism evidence="2 3">
    <name type="scientific">Actinoplanes octamycinicus</name>
    <dbReference type="NCBI Taxonomy" id="135948"/>
    <lineage>
        <taxon>Bacteria</taxon>
        <taxon>Bacillati</taxon>
        <taxon>Actinomycetota</taxon>
        <taxon>Actinomycetes</taxon>
        <taxon>Micromonosporales</taxon>
        <taxon>Micromonosporaceae</taxon>
        <taxon>Actinoplanes</taxon>
    </lineage>
</organism>
<reference evidence="2 3" key="1">
    <citation type="submission" date="2020-08" db="EMBL/GenBank/DDBJ databases">
        <title>Sequencing the genomes of 1000 actinobacteria strains.</title>
        <authorList>
            <person name="Klenk H.-P."/>
        </authorList>
    </citation>
    <scope>NUCLEOTIDE SEQUENCE [LARGE SCALE GENOMIC DNA]</scope>
    <source>
        <strain evidence="2 3">DSM 45809</strain>
    </source>
</reference>
<feature type="transmembrane region" description="Helical" evidence="1">
    <location>
        <begin position="107"/>
        <end position="126"/>
    </location>
</feature>
<evidence type="ECO:0000313" key="3">
    <source>
        <dbReference type="Proteomes" id="UP000546162"/>
    </source>
</evidence>
<keyword evidence="1" id="KW-0812">Transmembrane</keyword>
<feature type="transmembrane region" description="Helical" evidence="1">
    <location>
        <begin position="79"/>
        <end position="101"/>
    </location>
</feature>
<dbReference type="InterPro" id="IPR010539">
    <property type="entry name" value="BaxI_1-like"/>
</dbReference>
<sequence>MKTSNPVLSRLGQAAERERTAGYGPHGPAGHAGYGQPGYGAPGYGQPAYGQPAYGQPYPTADGYAAAPPSVQPMTIDDVVVKTVTLLGITGISAVAAWNLIPTSLTGVAWIGAAMVGIVLGMVISFMRMANPALVITYAVVEGVFVGMVSKAFESILGYDGIILQAVVATFGVFFLMAALYRARVIRATPKFQRIMISVMAGLFGVMLINFVLYLFGVNTGLRDNGPLGYIFSLVCIVVASLSFILNFNEIEEGVRAGLPRRYSWTAAFGILVGLVWLYIEILRLLSYLQGDD</sequence>
<feature type="transmembrane region" description="Helical" evidence="1">
    <location>
        <begin position="195"/>
        <end position="216"/>
    </location>
</feature>
<dbReference type="AlphaFoldDB" id="A0A7W7M6N8"/>
<gene>
    <name evidence="2" type="ORF">BJY16_002452</name>
</gene>
<keyword evidence="1" id="KW-0472">Membrane</keyword>
<dbReference type="EMBL" id="JACHNB010000001">
    <property type="protein sequence ID" value="MBB4738993.1"/>
    <property type="molecule type" value="Genomic_DNA"/>
</dbReference>
<keyword evidence="1" id="KW-1133">Transmembrane helix</keyword>
<dbReference type="PIRSF" id="PIRSF009160">
    <property type="entry name" value="UCP009160"/>
    <property type="match status" value="1"/>
</dbReference>
<comment type="caution">
    <text evidence="2">The sequence shown here is derived from an EMBL/GenBank/DDBJ whole genome shotgun (WGS) entry which is preliminary data.</text>
</comment>
<proteinExistence type="predicted"/>
<name>A0A7W7M6N8_9ACTN</name>
<feature type="transmembrane region" description="Helical" evidence="1">
    <location>
        <begin position="263"/>
        <end position="280"/>
    </location>
</feature>
<feature type="transmembrane region" description="Helical" evidence="1">
    <location>
        <begin position="133"/>
        <end position="150"/>
    </location>
</feature>
<keyword evidence="3" id="KW-1185">Reference proteome</keyword>
<protein>
    <submittedName>
        <fullName evidence="2">Putative YccA/Bax inhibitor family protein</fullName>
    </submittedName>
</protein>
<feature type="transmembrane region" description="Helical" evidence="1">
    <location>
        <begin position="228"/>
        <end position="251"/>
    </location>
</feature>
<evidence type="ECO:0000256" key="1">
    <source>
        <dbReference type="SAM" id="Phobius"/>
    </source>
</evidence>
<dbReference type="RefSeq" id="WP_185039590.1">
    <property type="nucleotide sequence ID" value="NZ_BAABFG010000005.1"/>
</dbReference>
<accession>A0A7W7M6N8</accession>
<dbReference type="PANTHER" id="PTHR41282:SF1">
    <property type="entry name" value="CONSERVED TRANSMEMBRANE PROTEIN-RELATED"/>
    <property type="match status" value="1"/>
</dbReference>
<evidence type="ECO:0000313" key="2">
    <source>
        <dbReference type="EMBL" id="MBB4738993.1"/>
    </source>
</evidence>